<dbReference type="EMBL" id="MT141554">
    <property type="protein sequence ID" value="QJA66422.1"/>
    <property type="molecule type" value="Genomic_DNA"/>
</dbReference>
<proteinExistence type="predicted"/>
<gene>
    <name evidence="1" type="ORF">MM415B00353_0069</name>
</gene>
<reference evidence="1" key="1">
    <citation type="submission" date="2020-03" db="EMBL/GenBank/DDBJ databases">
        <title>The deep terrestrial virosphere.</title>
        <authorList>
            <person name="Holmfeldt K."/>
            <person name="Nilsson E."/>
            <person name="Simone D."/>
            <person name="Lopez-Fernandez M."/>
            <person name="Wu X."/>
            <person name="de Brujin I."/>
            <person name="Lundin D."/>
            <person name="Andersson A."/>
            <person name="Bertilsson S."/>
            <person name="Dopson M."/>
        </authorList>
    </citation>
    <scope>NUCLEOTIDE SEQUENCE</scope>
    <source>
        <strain evidence="1">MM415B00353</strain>
    </source>
</reference>
<protein>
    <submittedName>
        <fullName evidence="1">Uncharacterized protein</fullName>
    </submittedName>
</protein>
<organism evidence="1">
    <name type="scientific">viral metagenome</name>
    <dbReference type="NCBI Taxonomy" id="1070528"/>
    <lineage>
        <taxon>unclassified sequences</taxon>
        <taxon>metagenomes</taxon>
        <taxon>organismal metagenomes</taxon>
    </lineage>
</organism>
<name>A0A6M3JBG9_9ZZZZ</name>
<dbReference type="AlphaFoldDB" id="A0A6M3JBG9"/>
<sequence>MRREGDRMVEASRWPFWDWLIREAKKPENLVYISNGKGGYDPLYLWLERKKERWEEEMGRRMLKQGRA</sequence>
<accession>A0A6M3JBG9</accession>
<evidence type="ECO:0000313" key="1">
    <source>
        <dbReference type="EMBL" id="QJA66422.1"/>
    </source>
</evidence>